<gene>
    <name evidence="1" type="ORF">EDM21_08365</name>
</gene>
<dbReference type="SUPFAM" id="SSF56784">
    <property type="entry name" value="HAD-like"/>
    <property type="match status" value="1"/>
</dbReference>
<keyword evidence="1" id="KW-0378">Hydrolase</keyword>
<dbReference type="AlphaFoldDB" id="A0A7X3JYZ8"/>
<dbReference type="InterPro" id="IPR036412">
    <property type="entry name" value="HAD-like_sf"/>
</dbReference>
<protein>
    <submittedName>
        <fullName evidence="1">HAD hydrolase family protein</fullName>
    </submittedName>
</protein>
<reference evidence="1 2" key="1">
    <citation type="journal article" date="2019" name="Microorganisms">
        <title>Paenibacillus lutrae sp. nov., A Chitinolytic Species Isolated from A River Otter in Castril Natural Park, Granada, Spain.</title>
        <authorList>
            <person name="Rodriguez M."/>
            <person name="Reina J.C."/>
            <person name="Bejar V."/>
            <person name="Llamas I."/>
        </authorList>
    </citation>
    <scope>NUCLEOTIDE SEQUENCE [LARGE SCALE GENOMIC DNA]</scope>
    <source>
        <strain evidence="1 2">N10</strain>
    </source>
</reference>
<dbReference type="Proteomes" id="UP000490800">
    <property type="component" value="Unassembled WGS sequence"/>
</dbReference>
<comment type="caution">
    <text evidence="1">The sequence shown here is derived from an EMBL/GenBank/DDBJ whole genome shotgun (WGS) entry which is preliminary data.</text>
</comment>
<sequence length="39" mass="4324">MDGTLLNSQKIISQRNLNAIHAVKAAGIEIIYFKPVDIQ</sequence>
<accession>A0A7X3JYZ8</accession>
<keyword evidence="2" id="KW-1185">Reference proteome</keyword>
<organism evidence="1 2">
    <name type="scientific">Paenibacillus lutrae</name>
    <dbReference type="NCBI Taxonomy" id="2078573"/>
    <lineage>
        <taxon>Bacteria</taxon>
        <taxon>Bacillati</taxon>
        <taxon>Bacillota</taxon>
        <taxon>Bacilli</taxon>
        <taxon>Bacillales</taxon>
        <taxon>Paenibacillaceae</taxon>
        <taxon>Paenibacillus</taxon>
    </lineage>
</organism>
<name>A0A7X3JYZ8_9BACL</name>
<dbReference type="Gene3D" id="3.40.50.1000">
    <property type="entry name" value="HAD superfamily/HAD-like"/>
    <property type="match status" value="1"/>
</dbReference>
<dbReference type="InterPro" id="IPR023214">
    <property type="entry name" value="HAD_sf"/>
</dbReference>
<dbReference type="Pfam" id="PF08282">
    <property type="entry name" value="Hydrolase_3"/>
    <property type="match status" value="1"/>
</dbReference>
<dbReference type="EMBL" id="RHLK01000003">
    <property type="protein sequence ID" value="MVO99541.1"/>
    <property type="molecule type" value="Genomic_DNA"/>
</dbReference>
<dbReference type="OrthoDB" id="9781413at2"/>
<proteinExistence type="predicted"/>
<evidence type="ECO:0000313" key="1">
    <source>
        <dbReference type="EMBL" id="MVO99541.1"/>
    </source>
</evidence>
<dbReference type="GO" id="GO:0016787">
    <property type="term" value="F:hydrolase activity"/>
    <property type="evidence" value="ECO:0007669"/>
    <property type="project" value="UniProtKB-KW"/>
</dbReference>
<dbReference type="RefSeq" id="WP_157334948.1">
    <property type="nucleotide sequence ID" value="NZ_RHLK01000003.1"/>
</dbReference>
<evidence type="ECO:0000313" key="2">
    <source>
        <dbReference type="Proteomes" id="UP000490800"/>
    </source>
</evidence>